<comment type="similarity">
    <text evidence="2">Belongs to the bacteroidetes fimbrillin superfamily. FimB/Mfa2 family.</text>
</comment>
<evidence type="ECO:0000256" key="2">
    <source>
        <dbReference type="ARBA" id="ARBA00007248"/>
    </source>
</evidence>
<evidence type="ECO:0000256" key="1">
    <source>
        <dbReference type="ARBA" id="ARBA00004442"/>
    </source>
</evidence>
<evidence type="ECO:0000256" key="4">
    <source>
        <dbReference type="ARBA" id="ARBA00023136"/>
    </source>
</evidence>
<gene>
    <name evidence="8" type="ORF">H9807_08715</name>
</gene>
<keyword evidence="4" id="KW-0472">Membrane</keyword>
<comment type="caution">
    <text evidence="8">The sequence shown here is derived from an EMBL/GenBank/DDBJ whole genome shotgun (WGS) entry which is preliminary data.</text>
</comment>
<evidence type="ECO:0000256" key="3">
    <source>
        <dbReference type="ARBA" id="ARBA00022729"/>
    </source>
</evidence>
<evidence type="ECO:0000313" key="8">
    <source>
        <dbReference type="EMBL" id="HIZ92181.1"/>
    </source>
</evidence>
<proteinExistence type="inferred from homology"/>
<evidence type="ECO:0000256" key="5">
    <source>
        <dbReference type="ARBA" id="ARBA00023139"/>
    </source>
</evidence>
<dbReference type="EMBL" id="DXAV01000071">
    <property type="protein sequence ID" value="HIZ92181.1"/>
    <property type="molecule type" value="Genomic_DNA"/>
</dbReference>
<dbReference type="InterPro" id="IPR014941">
    <property type="entry name" value="FimB/Mfa2/Mfa3"/>
</dbReference>
<protein>
    <submittedName>
        <fullName evidence="8">FimB/Mfa2 family fimbrial subunit</fullName>
    </submittedName>
</protein>
<keyword evidence="5" id="KW-0564">Palmitate</keyword>
<evidence type="ECO:0000313" key="9">
    <source>
        <dbReference type="Proteomes" id="UP000824108"/>
    </source>
</evidence>
<keyword evidence="6" id="KW-0998">Cell outer membrane</keyword>
<sequence>MQTLTEILKRVAIGVLVGLMPASCSIMDYEGDCSVNYRARFRYDMHLHYSDAFAHEVESVTLYAFDESGKFVQQFTDSGEALQQEGYALPFELPAGTYQFVAWCGVENELQSHDVPTLTPGVSTVEELTCTINREYDENRQATVEEIAPVFHAFVPHCTLPDEPGTYDIDIPLTKDTKTVRIVLQHLSGEPIDVNRFSFQITDENGLMAHDNSLLDDELLHYQPYYTASGTADMNSDGSRATTAISTALAELTVGRLVKDKDTRTILTVYNDKGETVLSIPLIDYALLIKGYYNQDLSDQEYLDRQDEYNLTFFLDENNHWISSSIIINSWRVVLSETEL</sequence>
<dbReference type="Proteomes" id="UP000824108">
    <property type="component" value="Unassembled WGS sequence"/>
</dbReference>
<dbReference type="Gene3D" id="2.60.40.2100">
    <property type="match status" value="1"/>
</dbReference>
<name>A0A9D2KEF7_9BACE</name>
<reference evidence="8" key="2">
    <citation type="submission" date="2021-04" db="EMBL/GenBank/DDBJ databases">
        <authorList>
            <person name="Gilroy R."/>
        </authorList>
    </citation>
    <scope>NUCLEOTIDE SEQUENCE</scope>
    <source>
        <strain evidence="8">CHK118-2852</strain>
    </source>
</reference>
<dbReference type="AlphaFoldDB" id="A0A9D2KEF7"/>
<accession>A0A9D2KEF7</accession>
<keyword evidence="3" id="KW-0732">Signal</keyword>
<organism evidence="8 9">
    <name type="scientific">Candidatus Bacteroides merdavium</name>
    <dbReference type="NCBI Taxonomy" id="2838472"/>
    <lineage>
        <taxon>Bacteria</taxon>
        <taxon>Pseudomonadati</taxon>
        <taxon>Bacteroidota</taxon>
        <taxon>Bacteroidia</taxon>
        <taxon>Bacteroidales</taxon>
        <taxon>Bacteroidaceae</taxon>
        <taxon>Bacteroides</taxon>
    </lineage>
</organism>
<evidence type="ECO:0000256" key="7">
    <source>
        <dbReference type="ARBA" id="ARBA00023288"/>
    </source>
</evidence>
<keyword evidence="7" id="KW-0449">Lipoprotein</keyword>
<reference evidence="8" key="1">
    <citation type="journal article" date="2021" name="PeerJ">
        <title>Extensive microbial diversity within the chicken gut microbiome revealed by metagenomics and culture.</title>
        <authorList>
            <person name="Gilroy R."/>
            <person name="Ravi A."/>
            <person name="Getino M."/>
            <person name="Pursley I."/>
            <person name="Horton D.L."/>
            <person name="Alikhan N.F."/>
            <person name="Baker D."/>
            <person name="Gharbi K."/>
            <person name="Hall N."/>
            <person name="Watson M."/>
            <person name="Adriaenssens E.M."/>
            <person name="Foster-Nyarko E."/>
            <person name="Jarju S."/>
            <person name="Secka A."/>
            <person name="Antonio M."/>
            <person name="Oren A."/>
            <person name="Chaudhuri R.R."/>
            <person name="La Ragione R."/>
            <person name="Hildebrand F."/>
            <person name="Pallen M.J."/>
        </authorList>
    </citation>
    <scope>NUCLEOTIDE SEQUENCE</scope>
    <source>
        <strain evidence="8">CHK118-2852</strain>
    </source>
</reference>
<evidence type="ECO:0000256" key="6">
    <source>
        <dbReference type="ARBA" id="ARBA00023237"/>
    </source>
</evidence>
<comment type="subcellular location">
    <subcellularLocation>
        <location evidence="1">Cell outer membrane</location>
    </subcellularLocation>
</comment>
<dbReference type="GO" id="GO:0009279">
    <property type="term" value="C:cell outer membrane"/>
    <property type="evidence" value="ECO:0007669"/>
    <property type="project" value="UniProtKB-SubCell"/>
</dbReference>
<dbReference type="Pfam" id="PF08842">
    <property type="entry name" value="Mfa2"/>
    <property type="match status" value="1"/>
</dbReference>
<dbReference type="Gene3D" id="2.60.40.2090">
    <property type="match status" value="1"/>
</dbReference>